<organism evidence="1 2">
    <name type="scientific">Rattus norvegicus</name>
    <name type="common">Rat</name>
    <dbReference type="NCBI Taxonomy" id="10116"/>
    <lineage>
        <taxon>Eukaryota</taxon>
        <taxon>Metazoa</taxon>
        <taxon>Chordata</taxon>
        <taxon>Craniata</taxon>
        <taxon>Vertebrata</taxon>
        <taxon>Euteleostomi</taxon>
        <taxon>Mammalia</taxon>
        <taxon>Eutheria</taxon>
        <taxon>Euarchontoglires</taxon>
        <taxon>Glires</taxon>
        <taxon>Rodentia</taxon>
        <taxon>Myomorpha</taxon>
        <taxon>Muroidea</taxon>
        <taxon>Muridae</taxon>
        <taxon>Murinae</taxon>
        <taxon>Rattus</taxon>
    </lineage>
</organism>
<evidence type="ECO:0000313" key="1">
    <source>
        <dbReference type="EMBL" id="EDL93180.1"/>
    </source>
</evidence>
<accession>A6JUB7</accession>
<evidence type="ECO:0000313" key="2">
    <source>
        <dbReference type="Proteomes" id="UP000234681"/>
    </source>
</evidence>
<reference evidence="1 2" key="1">
    <citation type="submission" date="2005-09" db="EMBL/GenBank/DDBJ databases">
        <authorList>
            <person name="Mural R.J."/>
            <person name="Li P.W."/>
            <person name="Adams M.D."/>
            <person name="Amanatides P.G."/>
            <person name="Baden-Tillson H."/>
            <person name="Barnstead M."/>
            <person name="Chin S.H."/>
            <person name="Dew I."/>
            <person name="Evans C.A."/>
            <person name="Ferriera S."/>
            <person name="Flanigan M."/>
            <person name="Fosler C."/>
            <person name="Glodek A."/>
            <person name="Gu Z."/>
            <person name="Holt R.A."/>
            <person name="Jennings D."/>
            <person name="Kraft C.L."/>
            <person name="Lu F."/>
            <person name="Nguyen T."/>
            <person name="Nusskern D.R."/>
            <person name="Pfannkoch C.M."/>
            <person name="Sitter C."/>
            <person name="Sutton G.G."/>
            <person name="Venter J.C."/>
            <person name="Wang Z."/>
            <person name="Woodage T."/>
            <person name="Zheng X.H."/>
            <person name="Zhong F."/>
        </authorList>
    </citation>
    <scope>NUCLEOTIDE SEQUENCE [LARGE SCALE GENOMIC DNA]</scope>
    <source>
        <strain>BN</strain>
        <strain evidence="2">Sprague-Dawley</strain>
    </source>
</reference>
<dbReference type="Proteomes" id="UP000234681">
    <property type="component" value="Chromosome 3"/>
</dbReference>
<proteinExistence type="predicted"/>
<dbReference type="AlphaFoldDB" id="A6JUB7"/>
<dbReference type="EMBL" id="CH474001">
    <property type="protein sequence ID" value="EDL93180.1"/>
    <property type="molecule type" value="Genomic_DNA"/>
</dbReference>
<name>A6JUB7_RAT</name>
<protein>
    <submittedName>
        <fullName evidence="1">RCG63237</fullName>
    </submittedName>
</protein>
<gene>
    <name evidence="1" type="ORF">rCG_63237</name>
</gene>
<sequence>MPSCLHSEFQDHQDNLSQNKQKWICYANPLQPCKGICTLFVKVTTCARESGRDA</sequence>